<sequence length="61" mass="6959">LPGEAQIIFRIMEAFAKEYLANNPETSADEDATFVLAYAIIMLNVDQHNPRIKNRMSVDDF</sequence>
<dbReference type="SUPFAM" id="SSF48425">
    <property type="entry name" value="Sec7 domain"/>
    <property type="match status" value="1"/>
</dbReference>
<accession>A0A0L0F3S0</accession>
<evidence type="ECO:0000313" key="3">
    <source>
        <dbReference type="Proteomes" id="UP000054560"/>
    </source>
</evidence>
<dbReference type="InterPro" id="IPR000904">
    <property type="entry name" value="Sec7_dom"/>
</dbReference>
<dbReference type="eggNOG" id="KOG0929">
    <property type="taxonomic scope" value="Eukaryota"/>
</dbReference>
<keyword evidence="3" id="KW-1185">Reference proteome</keyword>
<dbReference type="Proteomes" id="UP000054560">
    <property type="component" value="Unassembled WGS sequence"/>
</dbReference>
<evidence type="ECO:0000313" key="2">
    <source>
        <dbReference type="EMBL" id="KNC71261.1"/>
    </source>
</evidence>
<feature type="non-terminal residue" evidence="2">
    <location>
        <position position="1"/>
    </location>
</feature>
<evidence type="ECO:0000259" key="1">
    <source>
        <dbReference type="PROSITE" id="PS50190"/>
    </source>
</evidence>
<dbReference type="RefSeq" id="XP_014145163.1">
    <property type="nucleotide sequence ID" value="XM_014289688.1"/>
</dbReference>
<dbReference type="PANTHER" id="PTHR10663">
    <property type="entry name" value="GUANYL-NUCLEOTIDE EXCHANGE FACTOR"/>
    <property type="match status" value="1"/>
</dbReference>
<dbReference type="GO" id="GO:0012505">
    <property type="term" value="C:endomembrane system"/>
    <property type="evidence" value="ECO:0007669"/>
    <property type="project" value="UniProtKB-ARBA"/>
</dbReference>
<organism evidence="2 3">
    <name type="scientific">Sphaeroforma arctica JP610</name>
    <dbReference type="NCBI Taxonomy" id="667725"/>
    <lineage>
        <taxon>Eukaryota</taxon>
        <taxon>Ichthyosporea</taxon>
        <taxon>Ichthyophonida</taxon>
        <taxon>Sphaeroforma</taxon>
    </lineage>
</organism>
<dbReference type="GO" id="GO:0005085">
    <property type="term" value="F:guanyl-nucleotide exchange factor activity"/>
    <property type="evidence" value="ECO:0007669"/>
    <property type="project" value="InterPro"/>
</dbReference>
<dbReference type="GO" id="GO:0005737">
    <property type="term" value="C:cytoplasm"/>
    <property type="evidence" value="ECO:0007669"/>
    <property type="project" value="UniProtKB-ARBA"/>
</dbReference>
<dbReference type="PROSITE" id="PS50190">
    <property type="entry name" value="SEC7"/>
    <property type="match status" value="1"/>
</dbReference>
<dbReference type="AlphaFoldDB" id="A0A0L0F3S0"/>
<protein>
    <recommendedName>
        <fullName evidence="1">SEC7 domain-containing protein</fullName>
    </recommendedName>
</protein>
<dbReference type="EMBL" id="KQ249164">
    <property type="protein sequence ID" value="KNC71261.1"/>
    <property type="molecule type" value="Genomic_DNA"/>
</dbReference>
<dbReference type="Gene3D" id="1.10.1000.11">
    <property type="entry name" value="Arf Nucleotide-binding Site Opener,domain 2"/>
    <property type="match status" value="1"/>
</dbReference>
<feature type="non-terminal residue" evidence="2">
    <location>
        <position position="61"/>
    </location>
</feature>
<dbReference type="InterPro" id="IPR035999">
    <property type="entry name" value="Sec7_dom_sf"/>
</dbReference>
<name>A0A0L0F3S0_9EUKA</name>
<dbReference type="PANTHER" id="PTHR10663:SF388">
    <property type="entry name" value="GOLGI-SPECIFIC BREFELDIN A-RESISTANCE GUANINE NUCLEOTIDE EXCHANGE FACTOR 1"/>
    <property type="match status" value="1"/>
</dbReference>
<dbReference type="GO" id="GO:0016192">
    <property type="term" value="P:vesicle-mediated transport"/>
    <property type="evidence" value="ECO:0007669"/>
    <property type="project" value="UniProtKB-ARBA"/>
</dbReference>
<gene>
    <name evidence="2" type="ORF">SARC_16204</name>
</gene>
<dbReference type="GO" id="GO:0032012">
    <property type="term" value="P:regulation of ARF protein signal transduction"/>
    <property type="evidence" value="ECO:0007669"/>
    <property type="project" value="InterPro"/>
</dbReference>
<feature type="domain" description="SEC7" evidence="1">
    <location>
        <begin position="1"/>
        <end position="61"/>
    </location>
</feature>
<proteinExistence type="predicted"/>
<dbReference type="OrthoDB" id="430364at2759"/>
<dbReference type="STRING" id="667725.A0A0L0F3S0"/>
<dbReference type="Pfam" id="PF01369">
    <property type="entry name" value="Sec7"/>
    <property type="match status" value="1"/>
</dbReference>
<dbReference type="GeneID" id="25916708"/>
<dbReference type="InterPro" id="IPR023394">
    <property type="entry name" value="Sec7_C_sf"/>
</dbReference>
<reference evidence="2 3" key="1">
    <citation type="submission" date="2011-02" db="EMBL/GenBank/DDBJ databases">
        <title>The Genome Sequence of Sphaeroforma arctica JP610.</title>
        <authorList>
            <consortium name="The Broad Institute Genome Sequencing Platform"/>
            <person name="Russ C."/>
            <person name="Cuomo C."/>
            <person name="Young S.K."/>
            <person name="Zeng Q."/>
            <person name="Gargeya S."/>
            <person name="Alvarado L."/>
            <person name="Berlin A."/>
            <person name="Chapman S.B."/>
            <person name="Chen Z."/>
            <person name="Freedman E."/>
            <person name="Gellesch M."/>
            <person name="Goldberg J."/>
            <person name="Griggs A."/>
            <person name="Gujja S."/>
            <person name="Heilman E."/>
            <person name="Heiman D."/>
            <person name="Howarth C."/>
            <person name="Mehta T."/>
            <person name="Neiman D."/>
            <person name="Pearson M."/>
            <person name="Roberts A."/>
            <person name="Saif S."/>
            <person name="Shea T."/>
            <person name="Shenoy N."/>
            <person name="Sisk P."/>
            <person name="Stolte C."/>
            <person name="Sykes S."/>
            <person name="White J."/>
            <person name="Yandava C."/>
            <person name="Burger G."/>
            <person name="Gray M.W."/>
            <person name="Holland P.W.H."/>
            <person name="King N."/>
            <person name="Lang F.B.F."/>
            <person name="Roger A.J."/>
            <person name="Ruiz-Trillo I."/>
            <person name="Haas B."/>
            <person name="Nusbaum C."/>
            <person name="Birren B."/>
        </authorList>
    </citation>
    <scope>NUCLEOTIDE SEQUENCE [LARGE SCALE GENOMIC DNA]</scope>
    <source>
        <strain evidence="2 3">JP610</strain>
    </source>
</reference>